<dbReference type="Proteomes" id="UP001432011">
    <property type="component" value="Chromosome"/>
</dbReference>
<evidence type="ECO:0000313" key="2">
    <source>
        <dbReference type="Proteomes" id="UP001432011"/>
    </source>
</evidence>
<keyword evidence="2" id="KW-1185">Reference proteome</keyword>
<evidence type="ECO:0008006" key="3">
    <source>
        <dbReference type="Google" id="ProtNLM"/>
    </source>
</evidence>
<sequence length="1109" mass="122213">MSDTPIGETAVFTALALAAHYFPQAVEGDARAAAPFAQAAFLLSGKYQAWDRWKGLSHEEKQRIAMVCSIAPGELADVRTFSVAARSLLAPLRPEAPGGTPSMAPFELVGENPFTAGAALPRVGGDLLGYVDRQIARFRRPSARPKPLEFAGPGTWATGEIFVKEVGQVHGRLVIPTYPQFTEPLGHDRLPHVATAPHLADLRIPTPELLDLAEKIDLRYPVEKRYLRRTLGQLFDVLQTTDTVSPQEALTLTAGGMEIFNAPTGTGKSVMVRVMASWFAVNDLRVAIVLPDIKACLAATWNVREDLTHLHRSGVIDHEVTCAHLMSSSRMHGRALKLASLINEDPDSPGEWGERAERDVDPLAYGCALKTFLEATGDYPPGREPCLTLHRQGVGSAACPWIPTCGKFTPVYEASTANVVIMNHYVFMQGNLRIGVNLDGRPMRSMTAAEFALRTCHAVLVDEVDQFQSRAVDMCASEIVLHSRRHWSAAPQEMDTDAKRLRIDDEHNLLPAVSHVRLMAEFLLLSICKNALSLHATEDDRAQARIPDQTSTRWHLARGRDRTLIRLLWPDADQAEETNIPAELFQQLNALMPARYQRLDPLTGQASLLQPDWHEVRDALGALVSPRGEHLLDAVKLELHRLLEDSIKDPHQRAQAINLLVTRTAMIELDEALSELQEKAHDYRSSGLRSAQRIVENLQATAVSSVLPLGMLGRAITGYRVTGLDDREKNAALVAQTIAGDPHTFTAELGGIVSLVLAGTERPVMGLSATAYFPQAVREHLYAPVRWWMTDAQAKSIRAKKHRINYGQGHPLLGEPIKVSGTHPSRKKDALIELGSNLYDQYIHRELERTAIQDPDRAHVLVVANSYEQCAWLARGIAQAGRYSGGLCVAVRSEDRHRADPELPRENIAVRLTAEQFEDFPQHGKILVVPLSLIARGLNIVVGIRSAVRSVYLCVRPLALLNEPAEMYGSINAAGLRALPAGGSTDPSHALAEAHDAAWERLALLLRTAPQFTAMHKSLQEEVVAGMIVDLIQLAGRARRGGTEAVLHMVDYAFHEDTWSADLETVLRRIHSKWTPEVRQRMNDLYGEALNAFLSYAGIEPHEPGQPGN</sequence>
<protein>
    <recommendedName>
        <fullName evidence="3">DEAD/DEAH box helicase</fullName>
    </recommendedName>
</protein>
<organism evidence="1 2">
    <name type="scientific">Microbispora hainanensis</name>
    <dbReference type="NCBI Taxonomy" id="568844"/>
    <lineage>
        <taxon>Bacteria</taxon>
        <taxon>Bacillati</taxon>
        <taxon>Actinomycetota</taxon>
        <taxon>Actinomycetes</taxon>
        <taxon>Streptosporangiales</taxon>
        <taxon>Streptosporangiaceae</taxon>
        <taxon>Microbispora</taxon>
    </lineage>
</organism>
<dbReference type="InterPro" id="IPR027417">
    <property type="entry name" value="P-loop_NTPase"/>
</dbReference>
<evidence type="ECO:0000313" key="1">
    <source>
        <dbReference type="EMBL" id="WUP73574.1"/>
    </source>
</evidence>
<dbReference type="SUPFAM" id="SSF52540">
    <property type="entry name" value="P-loop containing nucleoside triphosphate hydrolases"/>
    <property type="match status" value="1"/>
</dbReference>
<dbReference type="RefSeq" id="WP_147945421.1">
    <property type="nucleotide sequence ID" value="NZ_CP108085.1"/>
</dbReference>
<accession>A0ABZ1SL47</accession>
<proteinExistence type="predicted"/>
<dbReference type="EMBL" id="CP108085">
    <property type="protein sequence ID" value="WUP73574.1"/>
    <property type="molecule type" value="Genomic_DNA"/>
</dbReference>
<name>A0ABZ1SL47_9ACTN</name>
<reference evidence="1" key="1">
    <citation type="submission" date="2022-10" db="EMBL/GenBank/DDBJ databases">
        <title>The complete genomes of actinobacterial strains from the NBC collection.</title>
        <authorList>
            <person name="Joergensen T.S."/>
            <person name="Alvarez Arevalo M."/>
            <person name="Sterndorff E.B."/>
            <person name="Faurdal D."/>
            <person name="Vuksanovic O."/>
            <person name="Mourched A.-S."/>
            <person name="Charusanti P."/>
            <person name="Shaw S."/>
            <person name="Blin K."/>
            <person name="Weber T."/>
        </authorList>
    </citation>
    <scope>NUCLEOTIDE SEQUENCE</scope>
    <source>
        <strain evidence="1">NBC_00254</strain>
    </source>
</reference>
<gene>
    <name evidence="1" type="ORF">OG913_29885</name>
</gene>